<dbReference type="PANTHER" id="PTHR36174:SF2">
    <property type="entry name" value="AMINOACYLTRANSFERASE FEMA"/>
    <property type="match status" value="1"/>
</dbReference>
<dbReference type="GO" id="GO:0009252">
    <property type="term" value="P:peptidoglycan biosynthetic process"/>
    <property type="evidence" value="ECO:0007669"/>
    <property type="project" value="UniProtKB-KW"/>
</dbReference>
<sequence length="230" mass="26082">MGVHVRELSDDELGVFARIEQQTAERRSFEYRGEAYFHRFKEAFGNKAHFMVAEIHIDEYVADMTAKREALSAKVAALTAKNAEHPTTKTERQLGEETRNLAAAEKRLNEAAEFAKDGDVLPAAASLFVEHPREVIYLFSGSVEQYKPFYASALIQHDAMLHFCVEHGLSRYNFYGISGVFDDPNDEGRGVLEFKQGFNGYVEQMVGKFTLPVDKFRFGVSNLAHKLLHR</sequence>
<dbReference type="Proteomes" id="UP000319252">
    <property type="component" value="Unassembled WGS sequence"/>
</dbReference>
<organism evidence="9 10">
    <name type="scientific">Bifidobacterium longum subsp. infantis</name>
    <dbReference type="NCBI Taxonomy" id="1682"/>
    <lineage>
        <taxon>Bacteria</taxon>
        <taxon>Bacillati</taxon>
        <taxon>Actinomycetota</taxon>
        <taxon>Actinomycetes</taxon>
        <taxon>Bifidobacteriales</taxon>
        <taxon>Bifidobacteriaceae</taxon>
        <taxon>Bifidobacterium</taxon>
    </lineage>
</organism>
<gene>
    <name evidence="9" type="primary">femB_1</name>
    <name evidence="9" type="ORF">BLONGUMMC1_00518</name>
</gene>
<dbReference type="AlphaFoldDB" id="A0A564RX04"/>
<keyword evidence="7" id="KW-0961">Cell wall biogenesis/degradation</keyword>
<comment type="similarity">
    <text evidence="1">Belongs to the FemABX family.</text>
</comment>
<evidence type="ECO:0000313" key="9">
    <source>
        <dbReference type="EMBL" id="VUW82220.1"/>
    </source>
</evidence>
<dbReference type="EC" id="2.3.2.18" evidence="9"/>
<evidence type="ECO:0000256" key="8">
    <source>
        <dbReference type="SAM" id="Coils"/>
    </source>
</evidence>
<dbReference type="InterPro" id="IPR016181">
    <property type="entry name" value="Acyl_CoA_acyltransferase"/>
</dbReference>
<evidence type="ECO:0000313" key="10">
    <source>
        <dbReference type="Proteomes" id="UP000319252"/>
    </source>
</evidence>
<dbReference type="InterPro" id="IPR050644">
    <property type="entry name" value="PG_Glycine_Bridge_Synth"/>
</dbReference>
<keyword evidence="8" id="KW-0175">Coiled coil</keyword>
<dbReference type="InterPro" id="IPR003447">
    <property type="entry name" value="FEMABX"/>
</dbReference>
<evidence type="ECO:0000256" key="7">
    <source>
        <dbReference type="ARBA" id="ARBA00023316"/>
    </source>
</evidence>
<feature type="coiled-coil region" evidence="8">
    <location>
        <begin position="61"/>
        <end position="107"/>
    </location>
</feature>
<evidence type="ECO:0000256" key="4">
    <source>
        <dbReference type="ARBA" id="ARBA00022960"/>
    </source>
</evidence>
<dbReference type="PANTHER" id="PTHR36174">
    <property type="entry name" value="LIPID II:GLYCINE GLYCYLTRANSFERASE"/>
    <property type="match status" value="1"/>
</dbReference>
<accession>A0A564RX04</accession>
<dbReference type="EMBL" id="CABHML010000013">
    <property type="protein sequence ID" value="VUW82220.1"/>
    <property type="molecule type" value="Genomic_DNA"/>
</dbReference>
<keyword evidence="6 9" id="KW-0012">Acyltransferase</keyword>
<dbReference type="GO" id="GO:0071555">
    <property type="term" value="P:cell wall organization"/>
    <property type="evidence" value="ECO:0007669"/>
    <property type="project" value="UniProtKB-KW"/>
</dbReference>
<dbReference type="GO" id="GO:0016755">
    <property type="term" value="F:aminoacyltransferase activity"/>
    <property type="evidence" value="ECO:0007669"/>
    <property type="project" value="InterPro"/>
</dbReference>
<evidence type="ECO:0000256" key="2">
    <source>
        <dbReference type="ARBA" id="ARBA00022490"/>
    </source>
</evidence>
<name>A0A564RX04_BIFLI</name>
<dbReference type="GO" id="GO:0008360">
    <property type="term" value="P:regulation of cell shape"/>
    <property type="evidence" value="ECO:0007669"/>
    <property type="project" value="UniProtKB-KW"/>
</dbReference>
<dbReference type="PROSITE" id="PS51191">
    <property type="entry name" value="FEMABX"/>
    <property type="match status" value="1"/>
</dbReference>
<evidence type="ECO:0000256" key="6">
    <source>
        <dbReference type="ARBA" id="ARBA00023315"/>
    </source>
</evidence>
<protein>
    <submittedName>
        <fullName evidence="9">Aminoacyltransferase FemB</fullName>
        <ecNumber evidence="9">2.3.2.18</ecNumber>
    </submittedName>
</protein>
<evidence type="ECO:0000256" key="3">
    <source>
        <dbReference type="ARBA" id="ARBA00022679"/>
    </source>
</evidence>
<dbReference type="Gene3D" id="3.40.630.30">
    <property type="match status" value="1"/>
</dbReference>
<keyword evidence="5" id="KW-0573">Peptidoglycan synthesis</keyword>
<evidence type="ECO:0000256" key="1">
    <source>
        <dbReference type="ARBA" id="ARBA00009943"/>
    </source>
</evidence>
<evidence type="ECO:0000256" key="5">
    <source>
        <dbReference type="ARBA" id="ARBA00022984"/>
    </source>
</evidence>
<proteinExistence type="inferred from homology"/>
<keyword evidence="3 9" id="KW-0808">Transferase</keyword>
<dbReference type="Pfam" id="PF02388">
    <property type="entry name" value="FemAB"/>
    <property type="match status" value="1"/>
</dbReference>
<keyword evidence="2" id="KW-0963">Cytoplasm</keyword>
<dbReference type="SUPFAM" id="SSF55729">
    <property type="entry name" value="Acyl-CoA N-acyltransferases (Nat)"/>
    <property type="match status" value="1"/>
</dbReference>
<reference evidence="9 10" key="1">
    <citation type="submission" date="2019-07" db="EMBL/GenBank/DDBJ databases">
        <authorList>
            <person name="Chang H.-W."/>
            <person name="Raman A."/>
            <person name="Venkatesh S."/>
            <person name="Gehrig J."/>
        </authorList>
    </citation>
    <scope>NUCLEOTIDE SEQUENCE [LARGE SCALE GENOMIC DNA]</scope>
    <source>
        <strain evidence="9">B.longum_ssp_infantis_4</strain>
    </source>
</reference>
<keyword evidence="4" id="KW-0133">Cell shape</keyword>